<evidence type="ECO:0000256" key="5">
    <source>
        <dbReference type="ARBA" id="ARBA00022723"/>
    </source>
</evidence>
<dbReference type="Pfam" id="PF00141">
    <property type="entry name" value="peroxidase"/>
    <property type="match status" value="1"/>
</dbReference>
<evidence type="ECO:0000256" key="3">
    <source>
        <dbReference type="ARBA" id="ARBA00022559"/>
    </source>
</evidence>
<dbReference type="InterPro" id="IPR019793">
    <property type="entry name" value="Peroxidases_heam-ligand_BS"/>
</dbReference>
<comment type="similarity">
    <text evidence="2">Belongs to the peroxidase family. Ascorbate peroxidase subfamily.</text>
</comment>
<keyword evidence="17" id="KW-0964">Secreted</keyword>
<dbReference type="GO" id="GO:0046872">
    <property type="term" value="F:metal ion binding"/>
    <property type="evidence" value="ECO:0007669"/>
    <property type="project" value="UniProtKB-UniRule"/>
</dbReference>
<feature type="binding site" evidence="13">
    <location>
        <position position="162"/>
    </location>
    <ligand>
        <name>substrate</name>
    </ligand>
</feature>
<evidence type="ECO:0000256" key="14">
    <source>
        <dbReference type="PIRSR" id="PIRSR600823-3"/>
    </source>
</evidence>
<dbReference type="InterPro" id="IPR033905">
    <property type="entry name" value="Secretory_peroxidase"/>
</dbReference>
<feature type="active site" description="Proton acceptor" evidence="12">
    <location>
        <position position="65"/>
    </location>
</feature>
<evidence type="ECO:0000256" key="9">
    <source>
        <dbReference type="ARBA" id="ARBA00023157"/>
    </source>
</evidence>
<dbReference type="PRINTS" id="PR00461">
    <property type="entry name" value="PLPEROXIDASE"/>
</dbReference>
<feature type="binding site" evidence="14">
    <location>
        <position position="237"/>
    </location>
    <ligand>
        <name>Ca(2+)</name>
        <dbReference type="ChEBI" id="CHEBI:29108"/>
        <label>2</label>
    </ligand>
</feature>
<sequence>MASFSNGLLAVAILSLLASAAHGQLSPAFYAVTCPDLESVVRSVMAQVVGQDPRMGASVIRLFFHDCFVNGCDASVLLDDTPTMRGEKNAMGNMNSLRGYEIIDAIKSRVETTCRATVSCADIVALAARDSVSLLGGPSWTVLLGRRDARTASVDAANANLPPASDNISSLVTKFAAKGLDLRDLTALSGAHTVGAARCSSFRPHVYRDANVDRAFAMFRRRICPATGGDSNLVPLDPTSPNRFDVSYYRDLMVRRSLLHSDQELFNNGPADDLVRLYSSSGSAFNRDFTAAMVKMGNITLLTGSDGEIRLDCRRAN</sequence>
<feature type="binding site" evidence="14">
    <location>
        <position position="71"/>
    </location>
    <ligand>
        <name>Ca(2+)</name>
        <dbReference type="ChEBI" id="CHEBI:29108"/>
        <label>1</label>
    </ligand>
</feature>
<dbReference type="PROSITE" id="PS50873">
    <property type="entry name" value="PEROXIDASE_4"/>
    <property type="match status" value="1"/>
</dbReference>
<dbReference type="PROSITE" id="PS00436">
    <property type="entry name" value="PEROXIDASE_2"/>
    <property type="match status" value="1"/>
</dbReference>
<comment type="cofactor">
    <cofactor evidence="14 17">
        <name>Ca(2+)</name>
        <dbReference type="ChEBI" id="CHEBI:29108"/>
    </cofactor>
    <text evidence="14 17">Binds 2 calcium ions per subunit.</text>
</comment>
<gene>
    <name evidence="19" type="ORF">C4D60_Mb06t15120</name>
</gene>
<feature type="site" description="Transition state stabilizer" evidence="15">
    <location>
        <position position="61"/>
    </location>
</feature>
<name>A0A4S8IN76_MUSBA</name>
<dbReference type="AlphaFoldDB" id="A0A4S8IN76"/>
<keyword evidence="11 17" id="KW-0376">Hydrogen peroxide</keyword>
<keyword evidence="9 16" id="KW-1015">Disulfide bond</keyword>
<keyword evidence="7 17" id="KW-0560">Oxidoreductase</keyword>
<dbReference type="CDD" id="cd00693">
    <property type="entry name" value="secretory_peroxidase"/>
    <property type="match status" value="1"/>
</dbReference>
<comment type="caution">
    <text evidence="19">The sequence shown here is derived from an EMBL/GenBank/DDBJ whole genome shotgun (WGS) entry which is preliminary data.</text>
</comment>
<dbReference type="GO" id="GO:0006979">
    <property type="term" value="P:response to oxidative stress"/>
    <property type="evidence" value="ECO:0007669"/>
    <property type="project" value="UniProtKB-UniRule"/>
</dbReference>
<evidence type="ECO:0000259" key="18">
    <source>
        <dbReference type="PROSITE" id="PS50873"/>
    </source>
</evidence>
<evidence type="ECO:0000256" key="4">
    <source>
        <dbReference type="ARBA" id="ARBA00022617"/>
    </source>
</evidence>
<feature type="binding site" evidence="14">
    <location>
        <position position="75"/>
    </location>
    <ligand>
        <name>Ca(2+)</name>
        <dbReference type="ChEBI" id="CHEBI:29108"/>
        <label>1</label>
    </ligand>
</feature>
<dbReference type="FunFam" id="1.10.420.10:FF:000006">
    <property type="entry name" value="Peroxidase"/>
    <property type="match status" value="1"/>
</dbReference>
<comment type="cofactor">
    <cofactor evidence="14 17">
        <name>heme b</name>
        <dbReference type="ChEBI" id="CHEBI:60344"/>
    </cofactor>
    <text evidence="14 17">Binds 1 heme b (iron(II)-protoporphyrin IX) group per subunit.</text>
</comment>
<feature type="signal peptide" evidence="17">
    <location>
        <begin position="1"/>
        <end position="23"/>
    </location>
</feature>
<evidence type="ECO:0000256" key="16">
    <source>
        <dbReference type="PIRSR" id="PIRSR600823-5"/>
    </source>
</evidence>
<evidence type="ECO:0000256" key="11">
    <source>
        <dbReference type="ARBA" id="ARBA00023324"/>
    </source>
</evidence>
<evidence type="ECO:0000256" key="17">
    <source>
        <dbReference type="RuleBase" id="RU362060"/>
    </source>
</evidence>
<keyword evidence="5 14" id="KW-0479">Metal-binding</keyword>
<comment type="similarity">
    <text evidence="17">Belongs to the peroxidase family. Classical plant (class III) peroxidase subfamily.</text>
</comment>
<feature type="binding site" evidence="14">
    <location>
        <position position="193"/>
    </location>
    <ligand>
        <name>Ca(2+)</name>
        <dbReference type="ChEBI" id="CHEBI:29108"/>
        <label>2</label>
    </ligand>
</feature>
<protein>
    <recommendedName>
        <fullName evidence="17">Peroxidase</fullName>
        <ecNumber evidence="17">1.11.1.7</ecNumber>
    </recommendedName>
</protein>
<dbReference type="InterPro" id="IPR019794">
    <property type="entry name" value="Peroxidases_AS"/>
</dbReference>
<feature type="disulfide bond" evidence="16">
    <location>
        <begin position="67"/>
        <end position="72"/>
    </location>
</feature>
<dbReference type="Proteomes" id="UP000317650">
    <property type="component" value="Chromosome 6"/>
</dbReference>
<organism evidence="19 20">
    <name type="scientific">Musa balbisiana</name>
    <name type="common">Banana</name>
    <dbReference type="NCBI Taxonomy" id="52838"/>
    <lineage>
        <taxon>Eukaryota</taxon>
        <taxon>Viridiplantae</taxon>
        <taxon>Streptophyta</taxon>
        <taxon>Embryophyta</taxon>
        <taxon>Tracheophyta</taxon>
        <taxon>Spermatophyta</taxon>
        <taxon>Magnoliopsida</taxon>
        <taxon>Liliopsida</taxon>
        <taxon>Zingiberales</taxon>
        <taxon>Musaceae</taxon>
        <taxon>Musa</taxon>
    </lineage>
</organism>
<evidence type="ECO:0000256" key="6">
    <source>
        <dbReference type="ARBA" id="ARBA00022837"/>
    </source>
</evidence>
<evidence type="ECO:0000256" key="1">
    <source>
        <dbReference type="ARBA" id="ARBA00000189"/>
    </source>
</evidence>
<feature type="binding site" evidence="14">
    <location>
        <position position="66"/>
    </location>
    <ligand>
        <name>Ca(2+)</name>
        <dbReference type="ChEBI" id="CHEBI:29108"/>
        <label>1</label>
    </ligand>
</feature>
<dbReference type="FunFam" id="1.10.520.10:FF:000001">
    <property type="entry name" value="Peroxidase"/>
    <property type="match status" value="1"/>
</dbReference>
<feature type="domain" description="Plant heme peroxidase family profile" evidence="18">
    <location>
        <begin position="24"/>
        <end position="317"/>
    </location>
</feature>
<evidence type="ECO:0000256" key="8">
    <source>
        <dbReference type="ARBA" id="ARBA00023004"/>
    </source>
</evidence>
<feature type="disulfide bond" evidence="16">
    <location>
        <begin position="120"/>
        <end position="313"/>
    </location>
</feature>
<dbReference type="GO" id="GO:0140825">
    <property type="term" value="F:lactoperoxidase activity"/>
    <property type="evidence" value="ECO:0007669"/>
    <property type="project" value="UniProtKB-EC"/>
</dbReference>
<proteinExistence type="inferred from homology"/>
<feature type="disulfide bond" evidence="16">
    <location>
        <begin position="199"/>
        <end position="224"/>
    </location>
</feature>
<keyword evidence="17" id="KW-0732">Signal</keyword>
<feature type="binding site" evidence="14">
    <location>
        <position position="87"/>
    </location>
    <ligand>
        <name>Ca(2+)</name>
        <dbReference type="ChEBI" id="CHEBI:29108"/>
        <label>1</label>
    </ligand>
</feature>
<feature type="binding site" evidence="14">
    <location>
        <position position="245"/>
    </location>
    <ligand>
        <name>Ca(2+)</name>
        <dbReference type="ChEBI" id="CHEBI:29108"/>
        <label>2</label>
    </ligand>
</feature>
<feature type="chain" id="PRO_5021037227" description="Peroxidase" evidence="17">
    <location>
        <begin position="24"/>
        <end position="317"/>
    </location>
</feature>
<reference evidence="19 20" key="1">
    <citation type="journal article" date="2019" name="Nat. Plants">
        <title>Genome sequencing of Musa balbisiana reveals subgenome evolution and function divergence in polyploid bananas.</title>
        <authorList>
            <person name="Yao X."/>
        </authorList>
    </citation>
    <scope>NUCLEOTIDE SEQUENCE [LARGE SCALE GENOMIC DNA]</scope>
    <source>
        <strain evidence="20">cv. DH-PKW</strain>
        <tissue evidence="19">Leaves</tissue>
    </source>
</reference>
<dbReference type="PRINTS" id="PR00458">
    <property type="entry name" value="PEROXIDASE"/>
</dbReference>
<dbReference type="EMBL" id="PYDT01000009">
    <property type="protein sequence ID" value="THU49965.1"/>
    <property type="molecule type" value="Genomic_DNA"/>
</dbReference>
<accession>A0A4S8IN76</accession>
<keyword evidence="4 17" id="KW-0349">Heme</keyword>
<evidence type="ECO:0000256" key="15">
    <source>
        <dbReference type="PIRSR" id="PIRSR600823-4"/>
    </source>
</evidence>
<evidence type="ECO:0000313" key="20">
    <source>
        <dbReference type="Proteomes" id="UP000317650"/>
    </source>
</evidence>
<dbReference type="GO" id="GO:0005576">
    <property type="term" value="C:extracellular region"/>
    <property type="evidence" value="ECO:0007669"/>
    <property type="project" value="UniProtKB-SubCell"/>
</dbReference>
<evidence type="ECO:0000256" key="10">
    <source>
        <dbReference type="ARBA" id="ARBA00023180"/>
    </source>
</evidence>
<evidence type="ECO:0000256" key="2">
    <source>
        <dbReference type="ARBA" id="ARBA00006873"/>
    </source>
</evidence>
<feature type="binding site" evidence="14">
    <location>
        <position position="69"/>
    </location>
    <ligand>
        <name>Ca(2+)</name>
        <dbReference type="ChEBI" id="CHEBI:29108"/>
        <label>1</label>
    </ligand>
</feature>
<feature type="disulfide bond" evidence="16">
    <location>
        <begin position="34"/>
        <end position="114"/>
    </location>
</feature>
<dbReference type="PANTHER" id="PTHR31388:SF208">
    <property type="entry name" value="PEROXIDASE"/>
    <property type="match status" value="1"/>
</dbReference>
<dbReference type="GO" id="GO:0020037">
    <property type="term" value="F:heme binding"/>
    <property type="evidence" value="ECO:0007669"/>
    <property type="project" value="UniProtKB-UniRule"/>
</dbReference>
<dbReference type="GO" id="GO:0042744">
    <property type="term" value="P:hydrogen peroxide catabolic process"/>
    <property type="evidence" value="ECO:0007669"/>
    <property type="project" value="UniProtKB-KW"/>
</dbReference>
<keyword evidence="3 17" id="KW-0575">Peroxidase</keyword>
<evidence type="ECO:0000256" key="13">
    <source>
        <dbReference type="PIRSR" id="PIRSR600823-2"/>
    </source>
</evidence>
<dbReference type="InterPro" id="IPR002016">
    <property type="entry name" value="Haem_peroxidase"/>
</dbReference>
<evidence type="ECO:0000256" key="7">
    <source>
        <dbReference type="ARBA" id="ARBA00023002"/>
    </source>
</evidence>
<dbReference type="STRING" id="52838.A0A4S8IN76"/>
<dbReference type="PROSITE" id="PS00435">
    <property type="entry name" value="PEROXIDASE_1"/>
    <property type="match status" value="1"/>
</dbReference>
<evidence type="ECO:0000313" key="19">
    <source>
        <dbReference type="EMBL" id="THU49965.1"/>
    </source>
</evidence>
<dbReference type="Gene3D" id="1.10.520.10">
    <property type="match status" value="1"/>
</dbReference>
<evidence type="ECO:0000256" key="12">
    <source>
        <dbReference type="PIRSR" id="PIRSR600823-1"/>
    </source>
</evidence>
<dbReference type="EC" id="1.11.1.7" evidence="17"/>
<comment type="catalytic activity">
    <reaction evidence="1 17">
        <text>2 a phenolic donor + H2O2 = 2 a phenolic radical donor + 2 H2O</text>
        <dbReference type="Rhea" id="RHEA:56136"/>
        <dbReference type="ChEBI" id="CHEBI:15377"/>
        <dbReference type="ChEBI" id="CHEBI:16240"/>
        <dbReference type="ChEBI" id="CHEBI:139520"/>
        <dbReference type="ChEBI" id="CHEBI:139521"/>
        <dbReference type="EC" id="1.11.1.7"/>
    </reaction>
</comment>
<keyword evidence="8 14" id="KW-0408">Iron</keyword>
<dbReference type="SUPFAM" id="SSF48113">
    <property type="entry name" value="Heme-dependent peroxidases"/>
    <property type="match status" value="1"/>
</dbReference>
<dbReference type="InterPro" id="IPR000823">
    <property type="entry name" value="Peroxidase_pln"/>
</dbReference>
<feature type="binding site" description="axial binding residue" evidence="14">
    <location>
        <position position="192"/>
    </location>
    <ligand>
        <name>heme b</name>
        <dbReference type="ChEBI" id="CHEBI:60344"/>
    </ligand>
    <ligandPart>
        <name>Fe</name>
        <dbReference type="ChEBI" id="CHEBI:18248"/>
    </ligandPart>
</feature>
<feature type="binding site" evidence="14">
    <location>
        <position position="73"/>
    </location>
    <ligand>
        <name>Ca(2+)</name>
        <dbReference type="ChEBI" id="CHEBI:29108"/>
        <label>1</label>
    </ligand>
</feature>
<comment type="subcellular location">
    <subcellularLocation>
        <location evidence="17">Secreted</location>
    </subcellularLocation>
</comment>
<dbReference type="InterPro" id="IPR010255">
    <property type="entry name" value="Haem_peroxidase_sf"/>
</dbReference>
<keyword evidence="10" id="KW-0325">Glycoprotein</keyword>
<keyword evidence="6 14" id="KW-0106">Calcium</keyword>
<dbReference type="Gene3D" id="1.10.420.10">
    <property type="entry name" value="Peroxidase, domain 2"/>
    <property type="match status" value="1"/>
</dbReference>
<comment type="function">
    <text evidence="17">Removal of H(2)O(2), oxidation of toxic reductants, biosynthesis and degradation of lignin, suberization, auxin catabolism, response to environmental stresses such as wounding, pathogen attack and oxidative stress.</text>
</comment>
<keyword evidence="20" id="KW-1185">Reference proteome</keyword>
<dbReference type="PANTHER" id="PTHR31388">
    <property type="entry name" value="PEROXIDASE 72-RELATED"/>
    <property type="match status" value="1"/>
</dbReference>